<name>A0A1D6PQ27_MAIZE</name>
<evidence type="ECO:0000313" key="3">
    <source>
        <dbReference type="Proteomes" id="UP000007305"/>
    </source>
</evidence>
<organism evidence="2 3">
    <name type="scientific">Zea mays</name>
    <name type="common">Maize</name>
    <dbReference type="NCBI Taxonomy" id="4577"/>
    <lineage>
        <taxon>Eukaryota</taxon>
        <taxon>Viridiplantae</taxon>
        <taxon>Streptophyta</taxon>
        <taxon>Embryophyta</taxon>
        <taxon>Tracheophyta</taxon>
        <taxon>Spermatophyta</taxon>
        <taxon>Magnoliopsida</taxon>
        <taxon>Liliopsida</taxon>
        <taxon>Poales</taxon>
        <taxon>Poaceae</taxon>
        <taxon>PACMAD clade</taxon>
        <taxon>Panicoideae</taxon>
        <taxon>Andropogonodae</taxon>
        <taxon>Andropogoneae</taxon>
        <taxon>Tripsacinae</taxon>
        <taxon>Zea</taxon>
    </lineage>
</organism>
<dbReference type="AlphaFoldDB" id="A0A1D6PQ27"/>
<dbReference type="ExpressionAtlas" id="A0A1D6PQ27">
    <property type="expression patterns" value="baseline and differential"/>
</dbReference>
<dbReference type="Proteomes" id="UP000007305">
    <property type="component" value="Chromosome 4"/>
</dbReference>
<keyword evidence="3" id="KW-1185">Reference proteome</keyword>
<evidence type="ECO:0000313" key="2">
    <source>
        <dbReference type="EnsemblPlants" id="Zm00001eb166370_P001"/>
    </source>
</evidence>
<sequence length="66" mass="7143">MLSVACGLPNVGVHYETWNTGVGGPVVLHRLDEGSRDLTWQTWSYQVARVLLVLPSAAVQPMLPGV</sequence>
<evidence type="ECO:0000313" key="1">
    <source>
        <dbReference type="EMBL" id="AQK48890.1"/>
    </source>
</evidence>
<reference evidence="1" key="2">
    <citation type="submission" date="2015-12" db="EMBL/GenBank/DDBJ databases">
        <title>Update maize B73 reference genome by single molecule sequencing technologies.</title>
        <authorList>
            <consortium name="Maize Genome Sequencing Project"/>
            <person name="Ware D."/>
        </authorList>
    </citation>
    <scope>NUCLEOTIDE SEQUENCE</scope>
    <source>
        <tissue evidence="1">Seedling</tissue>
    </source>
</reference>
<reference evidence="2" key="3">
    <citation type="submission" date="2019-07" db="EMBL/GenBank/DDBJ databases">
        <authorList>
            <person name="Seetharam A."/>
            <person name="Woodhouse M."/>
            <person name="Cannon E."/>
        </authorList>
    </citation>
    <scope>NUCLEOTIDE SEQUENCE [LARGE SCALE GENOMIC DNA]</scope>
    <source>
        <strain evidence="2">cv. B73</strain>
    </source>
</reference>
<protein>
    <submittedName>
        <fullName evidence="1">Beta-galactosidase 5</fullName>
    </submittedName>
</protein>
<dbReference type="Gramene" id="Zm00001eb166370_T001">
    <property type="protein sequence ID" value="Zm00001eb166370_P001"/>
    <property type="gene ID" value="Zm00001eb166370"/>
</dbReference>
<dbReference type="EMBL" id="CM000780">
    <property type="protein sequence ID" value="AQK48891.1"/>
    <property type="molecule type" value="Genomic_DNA"/>
</dbReference>
<dbReference type="EnsemblPlants" id="Zm00001eb166370_T001">
    <property type="protein sequence ID" value="Zm00001eb166370_P001"/>
    <property type="gene ID" value="Zm00001eb166370"/>
</dbReference>
<reference evidence="3" key="1">
    <citation type="journal article" date="2009" name="Science">
        <title>The B73 maize genome: complexity, diversity, and dynamics.</title>
        <authorList>
            <person name="Schnable P.S."/>
            <person name="Ware D."/>
            <person name="Fulton R.S."/>
            <person name="Stein J.C."/>
            <person name="Wei F."/>
            <person name="Pasternak S."/>
            <person name="Liang C."/>
            <person name="Zhang J."/>
            <person name="Fulton L."/>
            <person name="Graves T.A."/>
            <person name="Minx P."/>
            <person name="Reily A.D."/>
            <person name="Courtney L."/>
            <person name="Kruchowski S.S."/>
            <person name="Tomlinson C."/>
            <person name="Strong C."/>
            <person name="Delehaunty K."/>
            <person name="Fronick C."/>
            <person name="Courtney B."/>
            <person name="Rock S.M."/>
            <person name="Belter E."/>
            <person name="Du F."/>
            <person name="Kim K."/>
            <person name="Abbott R.M."/>
            <person name="Cotton M."/>
            <person name="Levy A."/>
            <person name="Marchetto P."/>
            <person name="Ochoa K."/>
            <person name="Jackson S.M."/>
            <person name="Gillam B."/>
            <person name="Chen W."/>
            <person name="Yan L."/>
            <person name="Higginbotham J."/>
            <person name="Cardenas M."/>
            <person name="Waligorski J."/>
            <person name="Applebaum E."/>
            <person name="Phelps L."/>
            <person name="Falcone J."/>
            <person name="Kanchi K."/>
            <person name="Thane T."/>
            <person name="Scimone A."/>
            <person name="Thane N."/>
            <person name="Henke J."/>
            <person name="Wang T."/>
            <person name="Ruppert J."/>
            <person name="Shah N."/>
            <person name="Rotter K."/>
            <person name="Hodges J."/>
            <person name="Ingenthron E."/>
            <person name="Cordes M."/>
            <person name="Kohlberg S."/>
            <person name="Sgro J."/>
            <person name="Delgado B."/>
            <person name="Mead K."/>
            <person name="Chinwalla A."/>
            <person name="Leonard S."/>
            <person name="Crouse K."/>
            <person name="Collura K."/>
            <person name="Kudrna D."/>
            <person name="Currie J."/>
            <person name="He R."/>
            <person name="Angelova A."/>
            <person name="Rajasekar S."/>
            <person name="Mueller T."/>
            <person name="Lomeli R."/>
            <person name="Scara G."/>
            <person name="Ko A."/>
            <person name="Delaney K."/>
            <person name="Wissotski M."/>
            <person name="Lopez G."/>
            <person name="Campos D."/>
            <person name="Braidotti M."/>
            <person name="Ashley E."/>
            <person name="Golser W."/>
            <person name="Kim H."/>
            <person name="Lee S."/>
            <person name="Lin J."/>
            <person name="Dujmic Z."/>
            <person name="Kim W."/>
            <person name="Talag J."/>
            <person name="Zuccolo A."/>
            <person name="Fan C."/>
            <person name="Sebastian A."/>
            <person name="Kramer M."/>
            <person name="Spiegel L."/>
            <person name="Nascimento L."/>
            <person name="Zutavern T."/>
            <person name="Miller B."/>
            <person name="Ambroise C."/>
            <person name="Muller S."/>
            <person name="Spooner W."/>
            <person name="Narechania A."/>
            <person name="Ren L."/>
            <person name="Wei S."/>
            <person name="Kumari S."/>
            <person name="Faga B."/>
            <person name="Levy M.J."/>
            <person name="McMahan L."/>
            <person name="Van Buren P."/>
            <person name="Vaughn M.W."/>
            <person name="Ying K."/>
            <person name="Yeh C.-T."/>
            <person name="Emrich S.J."/>
            <person name="Jia Y."/>
            <person name="Kalyanaraman A."/>
            <person name="Hsia A.-P."/>
            <person name="Barbazuk W.B."/>
            <person name="Baucom R.S."/>
            <person name="Brutnell T.P."/>
            <person name="Carpita N.C."/>
            <person name="Chaparro C."/>
            <person name="Chia J.-M."/>
            <person name="Deragon J.-M."/>
            <person name="Estill J.C."/>
            <person name="Fu Y."/>
            <person name="Jeddeloh J.A."/>
            <person name="Han Y."/>
            <person name="Lee H."/>
            <person name="Li P."/>
            <person name="Lisch D.R."/>
            <person name="Liu S."/>
            <person name="Liu Z."/>
            <person name="Nagel D.H."/>
            <person name="McCann M.C."/>
            <person name="SanMiguel P."/>
            <person name="Myers A.M."/>
            <person name="Nettleton D."/>
            <person name="Nguyen J."/>
            <person name="Penning B.W."/>
            <person name="Ponnala L."/>
            <person name="Schneider K.L."/>
            <person name="Schwartz D.C."/>
            <person name="Sharma A."/>
            <person name="Soderlund C."/>
            <person name="Springer N.M."/>
            <person name="Sun Q."/>
            <person name="Wang H."/>
            <person name="Waterman M."/>
            <person name="Westerman R."/>
            <person name="Wolfgruber T.K."/>
            <person name="Yang L."/>
            <person name="Yu Y."/>
            <person name="Zhang L."/>
            <person name="Zhou S."/>
            <person name="Zhu Q."/>
            <person name="Bennetzen J.L."/>
            <person name="Dawe R.K."/>
            <person name="Jiang J."/>
            <person name="Jiang N."/>
            <person name="Presting G.G."/>
            <person name="Wessler S.R."/>
            <person name="Aluru S."/>
            <person name="Martienssen R.A."/>
            <person name="Clifton S.W."/>
            <person name="McCombie W.R."/>
            <person name="Wing R.A."/>
            <person name="Wilson R.K."/>
        </authorList>
    </citation>
    <scope>NUCLEOTIDE SEQUENCE [LARGE SCALE GENOMIC DNA]</scope>
    <source>
        <strain evidence="3">cv. B73</strain>
    </source>
</reference>
<reference evidence="2" key="4">
    <citation type="submission" date="2021-05" db="UniProtKB">
        <authorList>
            <consortium name="EnsemblPlants"/>
        </authorList>
    </citation>
    <scope>IDENTIFICATION</scope>
    <source>
        <strain evidence="2">cv. B73</strain>
    </source>
</reference>
<gene>
    <name evidence="1" type="ORF">ZEAMMB73_Zm00001d048783</name>
</gene>
<dbReference type="EMBL" id="CM000780">
    <property type="protein sequence ID" value="AQK48890.1"/>
    <property type="molecule type" value="Genomic_DNA"/>
</dbReference>
<accession>A0A1D6PQ27</accession>
<proteinExistence type="predicted"/>